<dbReference type="Proteomes" id="UP000001916">
    <property type="component" value="Chromosome"/>
</dbReference>
<dbReference type="GO" id="GO:0005840">
    <property type="term" value="C:ribosome"/>
    <property type="evidence" value="ECO:0007669"/>
    <property type="project" value="InterPro"/>
</dbReference>
<protein>
    <recommendedName>
        <fullName evidence="5">Ribosome maturation factor RimM</fullName>
    </recommendedName>
</protein>
<dbReference type="InterPro" id="IPR009000">
    <property type="entry name" value="Transl_B-barrel_sf"/>
</dbReference>
<keyword evidence="1 5" id="KW-0963">Cytoplasm</keyword>
<dbReference type="AlphaFoldDB" id="D7BIG7"/>
<keyword evidence="2 5" id="KW-0690">Ribosome biogenesis</keyword>
<evidence type="ECO:0000256" key="3">
    <source>
        <dbReference type="ARBA" id="ARBA00022552"/>
    </source>
</evidence>
<keyword evidence="4 5" id="KW-0143">Chaperone</keyword>
<dbReference type="InterPro" id="IPR011033">
    <property type="entry name" value="PRC_barrel-like_sf"/>
</dbReference>
<evidence type="ECO:0000256" key="5">
    <source>
        <dbReference type="HAMAP-Rule" id="MF_00014"/>
    </source>
</evidence>
<evidence type="ECO:0000256" key="1">
    <source>
        <dbReference type="ARBA" id="ARBA00022490"/>
    </source>
</evidence>
<dbReference type="HOGENOM" id="CLU_077636_0_1_0"/>
<evidence type="ECO:0000259" key="7">
    <source>
        <dbReference type="Pfam" id="PF24986"/>
    </source>
</evidence>
<keyword evidence="9" id="KW-1185">Reference proteome</keyword>
<proteinExistence type="inferred from homology"/>
<dbReference type="eggNOG" id="COG0806">
    <property type="taxonomic scope" value="Bacteria"/>
</dbReference>
<dbReference type="PANTHER" id="PTHR33692">
    <property type="entry name" value="RIBOSOME MATURATION FACTOR RIMM"/>
    <property type="match status" value="1"/>
</dbReference>
<evidence type="ECO:0000259" key="6">
    <source>
        <dbReference type="Pfam" id="PF01782"/>
    </source>
</evidence>
<dbReference type="SUPFAM" id="SSF50346">
    <property type="entry name" value="PRC-barrel domain"/>
    <property type="match status" value="1"/>
</dbReference>
<dbReference type="RefSeq" id="WP_013158687.1">
    <property type="nucleotide sequence ID" value="NC_014212.1"/>
</dbReference>
<dbReference type="PANTHER" id="PTHR33692:SF1">
    <property type="entry name" value="RIBOSOME MATURATION FACTOR RIMM"/>
    <property type="match status" value="1"/>
</dbReference>
<dbReference type="STRING" id="526227.Mesil_2276"/>
<evidence type="ECO:0000313" key="9">
    <source>
        <dbReference type="Proteomes" id="UP000001916"/>
    </source>
</evidence>
<dbReference type="InterPro" id="IPR002676">
    <property type="entry name" value="RimM_N"/>
</dbReference>
<dbReference type="GO" id="GO:0043022">
    <property type="term" value="F:ribosome binding"/>
    <property type="evidence" value="ECO:0007669"/>
    <property type="project" value="InterPro"/>
</dbReference>
<dbReference type="Gene3D" id="2.30.30.240">
    <property type="entry name" value="PRC-barrel domain"/>
    <property type="match status" value="1"/>
</dbReference>
<dbReference type="InterPro" id="IPR036976">
    <property type="entry name" value="RimM_N_sf"/>
</dbReference>
<reference evidence="8 9" key="1">
    <citation type="journal article" date="2010" name="Stand. Genomic Sci.">
        <title>Complete genome sequence of Meiothermus silvanus type strain (VI-R2).</title>
        <authorList>
            <person name="Sikorski J."/>
            <person name="Tindall B.J."/>
            <person name="Lowry S."/>
            <person name="Lucas S."/>
            <person name="Nolan M."/>
            <person name="Copeland A."/>
            <person name="Glavina Del Rio T."/>
            <person name="Tice H."/>
            <person name="Cheng J.F."/>
            <person name="Han C."/>
            <person name="Pitluck S."/>
            <person name="Liolios K."/>
            <person name="Ivanova N."/>
            <person name="Mavromatis K."/>
            <person name="Mikhailova N."/>
            <person name="Pati A."/>
            <person name="Goodwin L."/>
            <person name="Chen A."/>
            <person name="Palaniappan K."/>
            <person name="Land M."/>
            <person name="Hauser L."/>
            <person name="Chang Y.J."/>
            <person name="Jeffries C.D."/>
            <person name="Rohde M."/>
            <person name="Goker M."/>
            <person name="Woyke T."/>
            <person name="Bristow J."/>
            <person name="Eisen J.A."/>
            <person name="Markowitz V."/>
            <person name="Hugenholtz P."/>
            <person name="Kyrpides N.C."/>
            <person name="Klenk H.P."/>
            <person name="Lapidus A."/>
        </authorList>
    </citation>
    <scope>NUCLEOTIDE SEQUENCE [LARGE SCALE GENOMIC DNA]</scope>
    <source>
        <strain evidence="9">ATCC 700542 / DSM 9946 / VI-R2</strain>
    </source>
</reference>
<organism evidence="8 9">
    <name type="scientific">Allomeiothermus silvanus (strain ATCC 700542 / DSM 9946 / NBRC 106475 / NCIMB 13440 / VI-R2)</name>
    <name type="common">Thermus silvanus</name>
    <dbReference type="NCBI Taxonomy" id="526227"/>
    <lineage>
        <taxon>Bacteria</taxon>
        <taxon>Thermotogati</taxon>
        <taxon>Deinococcota</taxon>
        <taxon>Deinococci</taxon>
        <taxon>Thermales</taxon>
        <taxon>Thermaceae</taxon>
        <taxon>Allomeiothermus</taxon>
    </lineage>
</organism>
<name>D7BIG7_ALLS1</name>
<dbReference type="HAMAP" id="MF_00014">
    <property type="entry name" value="Ribosome_mat_RimM"/>
    <property type="match status" value="1"/>
</dbReference>
<dbReference type="NCBIfam" id="TIGR02273">
    <property type="entry name" value="16S_RimM"/>
    <property type="match status" value="1"/>
</dbReference>
<dbReference type="Pfam" id="PF01782">
    <property type="entry name" value="RimM"/>
    <property type="match status" value="1"/>
</dbReference>
<feature type="domain" description="Ribosome maturation factor RimM PRC barrel" evidence="7">
    <location>
        <begin position="93"/>
        <end position="147"/>
    </location>
</feature>
<comment type="subunit">
    <text evidence="5">Binds ribosomal protein uS19.</text>
</comment>
<accession>D7BIG7</accession>
<comment type="function">
    <text evidence="5">An accessory protein needed during the final step in the assembly of 30S ribosomal subunit, possibly for assembly of the head region. Essential for efficient processing of 16S rRNA. May be needed both before and after RbfA during the maturation of 16S rRNA. It has affinity for free ribosomal 30S subunits but not for 70S ribosomes.</text>
</comment>
<evidence type="ECO:0000313" key="8">
    <source>
        <dbReference type="EMBL" id="ADH64142.1"/>
    </source>
</evidence>
<evidence type="ECO:0000256" key="2">
    <source>
        <dbReference type="ARBA" id="ARBA00022517"/>
    </source>
</evidence>
<dbReference type="KEGG" id="msv:Mesil_2276"/>
<feature type="domain" description="RimM N-terminal" evidence="6">
    <location>
        <begin position="6"/>
        <end position="78"/>
    </location>
</feature>
<comment type="domain">
    <text evidence="5">The PRC barrel domain binds ribosomal protein uS19.</text>
</comment>
<dbReference type="GO" id="GO:0005737">
    <property type="term" value="C:cytoplasm"/>
    <property type="evidence" value="ECO:0007669"/>
    <property type="project" value="UniProtKB-SubCell"/>
</dbReference>
<keyword evidence="3 5" id="KW-0698">rRNA processing</keyword>
<dbReference type="GO" id="GO:0006364">
    <property type="term" value="P:rRNA processing"/>
    <property type="evidence" value="ECO:0007669"/>
    <property type="project" value="UniProtKB-UniRule"/>
</dbReference>
<dbReference type="Gene3D" id="2.40.30.60">
    <property type="entry name" value="RimM"/>
    <property type="match status" value="1"/>
</dbReference>
<gene>
    <name evidence="5" type="primary">rimM</name>
    <name evidence="8" type="ordered locus">Mesil_2276</name>
</gene>
<comment type="subcellular location">
    <subcellularLocation>
        <location evidence="5">Cytoplasm</location>
    </subcellularLocation>
</comment>
<dbReference type="InterPro" id="IPR011961">
    <property type="entry name" value="RimM"/>
</dbReference>
<sequence>MRRIEVGRIGSPYGLKGGFKFRGEPWVEDLPRIYLQDLGYRTIEEAYWVGEELVLHLSGVKHRTDAEALVGLLVYADEGDLPELEEGSFYYYQLLGRTVFVDGEPFGEVAEVQEAAAQDLLVIKRFGTSLRALSRTYLVPFQAPYVVVKDDGIHIEAIPGLFD</sequence>
<dbReference type="InterPro" id="IPR056792">
    <property type="entry name" value="PRC_RimM"/>
</dbReference>
<dbReference type="SUPFAM" id="SSF50447">
    <property type="entry name" value="Translation proteins"/>
    <property type="match status" value="1"/>
</dbReference>
<dbReference type="NCBIfam" id="NF010403">
    <property type="entry name" value="PRK13829.1"/>
    <property type="match status" value="1"/>
</dbReference>
<dbReference type="Pfam" id="PF24986">
    <property type="entry name" value="PRC_RimM"/>
    <property type="match status" value="1"/>
</dbReference>
<evidence type="ECO:0000256" key="4">
    <source>
        <dbReference type="ARBA" id="ARBA00023186"/>
    </source>
</evidence>
<dbReference type="OrthoDB" id="9810331at2"/>
<dbReference type="GO" id="GO:0042274">
    <property type="term" value="P:ribosomal small subunit biogenesis"/>
    <property type="evidence" value="ECO:0007669"/>
    <property type="project" value="UniProtKB-UniRule"/>
</dbReference>
<comment type="similarity">
    <text evidence="5">Belongs to the RimM family.</text>
</comment>
<dbReference type="EMBL" id="CP002042">
    <property type="protein sequence ID" value="ADH64142.1"/>
    <property type="molecule type" value="Genomic_DNA"/>
</dbReference>